<comment type="caution">
    <text evidence="2">The sequence shown here is derived from an EMBL/GenBank/DDBJ whole genome shotgun (WGS) entry which is preliminary data.</text>
</comment>
<feature type="chain" id="PRO_5032788705" description="DUF4397 domain-containing protein" evidence="1">
    <location>
        <begin position="20"/>
        <end position="192"/>
    </location>
</feature>
<proteinExistence type="predicted"/>
<dbReference type="EMBL" id="JABFRW010000100">
    <property type="protein sequence ID" value="NOT34209.1"/>
    <property type="molecule type" value="Genomic_DNA"/>
</dbReference>
<keyword evidence="1" id="KW-0732">Signal</keyword>
<evidence type="ECO:0000313" key="2">
    <source>
        <dbReference type="EMBL" id="NOT34209.1"/>
    </source>
</evidence>
<accession>A0A849SYP8</accession>
<evidence type="ECO:0000256" key="1">
    <source>
        <dbReference type="SAM" id="SignalP"/>
    </source>
</evidence>
<dbReference type="AlphaFoldDB" id="A0A849SYP8"/>
<reference evidence="2 3" key="1">
    <citation type="submission" date="2020-04" db="EMBL/GenBank/DDBJ databases">
        <title>Metagenomic profiling of ammonia- and methane-oxidizing microorganisms in a Dutch drinking water treatment plant.</title>
        <authorList>
            <person name="Poghosyan L."/>
            <person name="Leucker S."/>
        </authorList>
    </citation>
    <scope>NUCLEOTIDE SEQUENCE [LARGE SCALE GENOMIC DNA]</scope>
    <source>
        <strain evidence="2">S-RSF-IL-03</strain>
    </source>
</reference>
<dbReference type="Proteomes" id="UP000580839">
    <property type="component" value="Unassembled WGS sequence"/>
</dbReference>
<organism evidence="2 3">
    <name type="scientific">Eiseniibacteriota bacterium</name>
    <dbReference type="NCBI Taxonomy" id="2212470"/>
    <lineage>
        <taxon>Bacteria</taxon>
        <taxon>Candidatus Eiseniibacteriota</taxon>
    </lineage>
</organism>
<sequence>MKLCATVALLLTLATSAGAAVIHDESIHGDLSSNAAVPSPLALAVGGNTVIGTVANSNAAPPAGDRDFVRFTVASGQMLIGLNLLGYSPSNLSFAAFNAGTTSFVPGPATIDSFLSGIHIAGTDLGTNLMPRFVSNSVTTFALATPLLGPGDYCFMIQQTSNLVQSYSLEFVIEAPVPTETRTWGAIKALYR</sequence>
<evidence type="ECO:0008006" key="4">
    <source>
        <dbReference type="Google" id="ProtNLM"/>
    </source>
</evidence>
<feature type="signal peptide" evidence="1">
    <location>
        <begin position="1"/>
        <end position="19"/>
    </location>
</feature>
<gene>
    <name evidence="2" type="ORF">HOP12_08585</name>
</gene>
<protein>
    <recommendedName>
        <fullName evidence="4">DUF4397 domain-containing protein</fullName>
    </recommendedName>
</protein>
<name>A0A849SYP8_UNCEI</name>
<evidence type="ECO:0000313" key="3">
    <source>
        <dbReference type="Proteomes" id="UP000580839"/>
    </source>
</evidence>